<dbReference type="Gene3D" id="3.40.50.300">
    <property type="entry name" value="P-loop containing nucleotide triphosphate hydrolases"/>
    <property type="match status" value="2"/>
</dbReference>
<organism evidence="13 14">
    <name type="scientific">Caenorhabditis bovis</name>
    <dbReference type="NCBI Taxonomy" id="2654633"/>
    <lineage>
        <taxon>Eukaryota</taxon>
        <taxon>Metazoa</taxon>
        <taxon>Ecdysozoa</taxon>
        <taxon>Nematoda</taxon>
        <taxon>Chromadorea</taxon>
        <taxon>Rhabditida</taxon>
        <taxon>Rhabditina</taxon>
        <taxon>Rhabditomorpha</taxon>
        <taxon>Rhabditoidea</taxon>
        <taxon>Rhabditidae</taxon>
        <taxon>Peloderinae</taxon>
        <taxon>Caenorhabditis</taxon>
    </lineage>
</organism>
<reference evidence="13 14" key="1">
    <citation type="submission" date="2020-04" db="EMBL/GenBank/DDBJ databases">
        <authorList>
            <person name="Laetsch R D."/>
            <person name="Stevens L."/>
            <person name="Kumar S."/>
            <person name="Blaxter L. M."/>
        </authorList>
    </citation>
    <scope>NUCLEOTIDE SEQUENCE [LARGE SCALE GENOMIC DNA]</scope>
</reference>
<feature type="region of interest" description="Disordered" evidence="9">
    <location>
        <begin position="645"/>
        <end position="668"/>
    </location>
</feature>
<dbReference type="GO" id="GO:0003676">
    <property type="term" value="F:nucleic acid binding"/>
    <property type="evidence" value="ECO:0007669"/>
    <property type="project" value="InterPro"/>
</dbReference>
<dbReference type="EC" id="3.6.4.13" evidence="1"/>
<dbReference type="InterPro" id="IPR014001">
    <property type="entry name" value="Helicase_ATP-bd"/>
</dbReference>
<keyword evidence="2 7" id="KW-0547">Nucleotide-binding</keyword>
<keyword evidence="4 7" id="KW-0347">Helicase</keyword>
<dbReference type="InterPro" id="IPR027417">
    <property type="entry name" value="P-loop_NTPase"/>
</dbReference>
<keyword evidence="5 7" id="KW-0067">ATP-binding</keyword>
<accession>A0A8S1EXK2</accession>
<sequence>MVLTYSVSTIEAAPKIDSSLEFLFAKVMKKQEASRLHTLMELINRASPAGVEAAVPFFAEYETFRSDKSANFLNDGNGHVVFRQYRRARLSDVMTLSHAEKKLETLEDLFTNIQKKHEEVKQRQLFGYINRAVPYGIDPAEPAKAEYETFKSDKSANFLSDGNGHVKMSLRLIEADPEVDGRKSIESEIKKRKGDDQFEGMREIVRNLYSIPREHLELSEEETRVLQSAGGIMKVYPFHEDSKVRVPAPVESFEQAFGKNDELMKVINKAGFDKPTPIQAQMWPILLSGIDCIGVSQTGSGKTLAFLLPAFLHIDAQYKLYGPNEKKPCPSVLVLSPTRELAQQIEGEVQKYSYNGYKSICLYGGSSRREQVDGCKDGVEIVIATPGRLADLSAEGVICLKTVSYVVLDEADRMLDMGFEVSIRRILFEIRPDRLVALTSATWPESVRSLTDRYTKDGVMAVNGSLDLTSCKSVTQYFEFIRPEDRFERLCEIIAHLNKTLGKNFKLIIFVKAKVMADHVSSEFCMKGISSQGLHGGRSQTDRENSLRNLRNGSVQILVATDLASRGIDVPDITHVINYDFPNDIEEYVHRVGRTGRAGKRGEALSFLWWSDRSNFKPLISILEKSGQSVPDKLISEQRRYEHKLQMGTDKPRQPFRYRKNDNFQTNY</sequence>
<comment type="similarity">
    <text evidence="7">Belongs to the DEAD box helicase family.</text>
</comment>
<evidence type="ECO:0000313" key="14">
    <source>
        <dbReference type="Proteomes" id="UP000494206"/>
    </source>
</evidence>
<keyword evidence="3 7" id="KW-0378">Hydrolase</keyword>
<dbReference type="SMART" id="SM00490">
    <property type="entry name" value="HELICc"/>
    <property type="match status" value="1"/>
</dbReference>
<keyword evidence="14" id="KW-1185">Reference proteome</keyword>
<evidence type="ECO:0000256" key="4">
    <source>
        <dbReference type="ARBA" id="ARBA00022806"/>
    </source>
</evidence>
<name>A0A8S1EXK2_9PELO</name>
<feature type="domain" description="Helicase ATP-binding" evidence="10">
    <location>
        <begin position="283"/>
        <end position="461"/>
    </location>
</feature>
<dbReference type="Pfam" id="PF17351">
    <property type="entry name" value="DUF5380"/>
    <property type="match status" value="2"/>
</dbReference>
<protein>
    <recommendedName>
        <fullName evidence="1">RNA helicase</fullName>
        <ecNumber evidence="1">3.6.4.13</ecNumber>
    </recommendedName>
</protein>
<dbReference type="PROSITE" id="PS51195">
    <property type="entry name" value="Q_MOTIF"/>
    <property type="match status" value="1"/>
</dbReference>
<evidence type="ECO:0000259" key="12">
    <source>
        <dbReference type="PROSITE" id="PS51195"/>
    </source>
</evidence>
<feature type="domain" description="Helicase C-terminal" evidence="11">
    <location>
        <begin position="473"/>
        <end position="638"/>
    </location>
</feature>
<evidence type="ECO:0000256" key="5">
    <source>
        <dbReference type="ARBA" id="ARBA00022840"/>
    </source>
</evidence>
<evidence type="ECO:0000256" key="6">
    <source>
        <dbReference type="PROSITE-ProRule" id="PRU00552"/>
    </source>
</evidence>
<keyword evidence="8" id="KW-0175">Coiled coil</keyword>
<dbReference type="Pfam" id="PF00271">
    <property type="entry name" value="Helicase_C"/>
    <property type="match status" value="1"/>
</dbReference>
<dbReference type="GO" id="GO:0005524">
    <property type="term" value="F:ATP binding"/>
    <property type="evidence" value="ECO:0007669"/>
    <property type="project" value="UniProtKB-KW"/>
</dbReference>
<feature type="short sequence motif" description="Q motif" evidence="6">
    <location>
        <begin position="252"/>
        <end position="280"/>
    </location>
</feature>
<evidence type="ECO:0000256" key="2">
    <source>
        <dbReference type="ARBA" id="ARBA00022741"/>
    </source>
</evidence>
<dbReference type="SMART" id="SM00487">
    <property type="entry name" value="DEXDc"/>
    <property type="match status" value="1"/>
</dbReference>
<dbReference type="InterPro" id="IPR011545">
    <property type="entry name" value="DEAD/DEAH_box_helicase_dom"/>
</dbReference>
<dbReference type="GO" id="GO:0016787">
    <property type="term" value="F:hydrolase activity"/>
    <property type="evidence" value="ECO:0007669"/>
    <property type="project" value="UniProtKB-KW"/>
</dbReference>
<dbReference type="InterPro" id="IPR020376">
    <property type="entry name" value="Uncharacterised_F46C5.1"/>
</dbReference>
<dbReference type="PROSITE" id="PS51194">
    <property type="entry name" value="HELICASE_CTER"/>
    <property type="match status" value="1"/>
</dbReference>
<dbReference type="InterPro" id="IPR014014">
    <property type="entry name" value="RNA_helicase_DEAD_Q_motif"/>
</dbReference>
<dbReference type="Pfam" id="PF00270">
    <property type="entry name" value="DEAD"/>
    <property type="match status" value="1"/>
</dbReference>
<evidence type="ECO:0000256" key="7">
    <source>
        <dbReference type="RuleBase" id="RU000492"/>
    </source>
</evidence>
<dbReference type="OrthoDB" id="196131at2759"/>
<dbReference type="Proteomes" id="UP000494206">
    <property type="component" value="Unassembled WGS sequence"/>
</dbReference>
<evidence type="ECO:0000259" key="11">
    <source>
        <dbReference type="PROSITE" id="PS51194"/>
    </source>
</evidence>
<dbReference type="InterPro" id="IPR000629">
    <property type="entry name" value="RNA-helicase_DEAD-box_CS"/>
</dbReference>
<dbReference type="PANTHER" id="PTHR47958">
    <property type="entry name" value="ATP-DEPENDENT RNA HELICASE DBP3"/>
    <property type="match status" value="1"/>
</dbReference>
<dbReference type="AlphaFoldDB" id="A0A8S1EXK2"/>
<gene>
    <name evidence="13" type="ORF">CBOVIS_LOCUS6652</name>
</gene>
<dbReference type="SUPFAM" id="SSF52540">
    <property type="entry name" value="P-loop containing nucleoside triphosphate hydrolases"/>
    <property type="match status" value="1"/>
</dbReference>
<evidence type="ECO:0000313" key="13">
    <source>
        <dbReference type="EMBL" id="CAB3404289.1"/>
    </source>
</evidence>
<dbReference type="EMBL" id="CADEPM010000004">
    <property type="protein sequence ID" value="CAB3404289.1"/>
    <property type="molecule type" value="Genomic_DNA"/>
</dbReference>
<evidence type="ECO:0000256" key="1">
    <source>
        <dbReference type="ARBA" id="ARBA00012552"/>
    </source>
</evidence>
<dbReference type="PROSITE" id="PS00039">
    <property type="entry name" value="DEAD_ATP_HELICASE"/>
    <property type="match status" value="1"/>
</dbReference>
<dbReference type="CDD" id="cd18787">
    <property type="entry name" value="SF2_C_DEAD"/>
    <property type="match status" value="1"/>
</dbReference>
<dbReference type="GO" id="GO:0043186">
    <property type="term" value="C:P granule"/>
    <property type="evidence" value="ECO:0007669"/>
    <property type="project" value="UniProtKB-ARBA"/>
</dbReference>
<dbReference type="PROSITE" id="PS51192">
    <property type="entry name" value="HELICASE_ATP_BIND_1"/>
    <property type="match status" value="1"/>
</dbReference>
<comment type="caution">
    <text evidence="13">The sequence shown here is derived from an EMBL/GenBank/DDBJ whole genome shotgun (WGS) entry which is preliminary data.</text>
</comment>
<evidence type="ECO:0000256" key="9">
    <source>
        <dbReference type="SAM" id="MobiDB-lite"/>
    </source>
</evidence>
<dbReference type="GO" id="GO:0003724">
    <property type="term" value="F:RNA helicase activity"/>
    <property type="evidence" value="ECO:0007669"/>
    <property type="project" value="UniProtKB-EC"/>
</dbReference>
<evidence type="ECO:0000256" key="3">
    <source>
        <dbReference type="ARBA" id="ARBA00022801"/>
    </source>
</evidence>
<feature type="domain" description="DEAD-box RNA helicase Q" evidence="12">
    <location>
        <begin position="252"/>
        <end position="280"/>
    </location>
</feature>
<feature type="coiled-coil region" evidence="8">
    <location>
        <begin position="96"/>
        <end position="123"/>
    </location>
</feature>
<dbReference type="InterPro" id="IPR001650">
    <property type="entry name" value="Helicase_C-like"/>
</dbReference>
<proteinExistence type="inferred from homology"/>
<evidence type="ECO:0000259" key="10">
    <source>
        <dbReference type="PROSITE" id="PS51192"/>
    </source>
</evidence>
<evidence type="ECO:0000256" key="8">
    <source>
        <dbReference type="SAM" id="Coils"/>
    </source>
</evidence>